<feature type="domain" description="AMP-dependent synthetase/ligase" evidence="1">
    <location>
        <begin position="23"/>
        <end position="356"/>
    </location>
</feature>
<dbReference type="PANTHER" id="PTHR43767:SF12">
    <property type="entry name" value="AMP-DEPENDENT SYNTHETASE AND LIGASE"/>
    <property type="match status" value="1"/>
</dbReference>
<dbReference type="InterPro" id="IPR050237">
    <property type="entry name" value="ATP-dep_AMP-bd_enzyme"/>
</dbReference>
<dbReference type="RefSeq" id="WP_425308129.1">
    <property type="nucleotide sequence ID" value="NZ_CP154795.1"/>
</dbReference>
<protein>
    <submittedName>
        <fullName evidence="3">Class I adenylate-forming enzyme family protein</fullName>
    </submittedName>
</protein>
<dbReference type="InterPro" id="IPR020845">
    <property type="entry name" value="AMP-binding_CS"/>
</dbReference>
<keyword evidence="4" id="KW-1185">Reference proteome</keyword>
<name>A0ABZ3FKY0_9ACTN</name>
<dbReference type="InterPro" id="IPR025110">
    <property type="entry name" value="AMP-bd_C"/>
</dbReference>
<gene>
    <name evidence="3" type="ORF">AADG42_05050</name>
</gene>
<dbReference type="InterPro" id="IPR042099">
    <property type="entry name" value="ANL_N_sf"/>
</dbReference>
<reference evidence="3 4" key="1">
    <citation type="submission" date="2024-04" db="EMBL/GenBank/DDBJ databases">
        <title>Isolation of an actinomycete strain from pig manure.</title>
        <authorList>
            <person name="Gong T."/>
            <person name="Yu Z."/>
            <person name="An M."/>
            <person name="Wei C."/>
            <person name="Yang W."/>
            <person name="Liu L."/>
        </authorList>
    </citation>
    <scope>NUCLEOTIDE SEQUENCE [LARGE SCALE GENOMIC DNA]</scope>
    <source>
        <strain evidence="3 4">ZF39</strain>
    </source>
</reference>
<evidence type="ECO:0000313" key="3">
    <source>
        <dbReference type="EMBL" id="XAN06701.1"/>
    </source>
</evidence>
<dbReference type="PANTHER" id="PTHR43767">
    <property type="entry name" value="LONG-CHAIN-FATTY-ACID--COA LIGASE"/>
    <property type="match status" value="1"/>
</dbReference>
<sequence>MSERRPAPPALAVPNLADAIRIHAAEQPDATALVEVSETRRTLSWAELDARVTTAARALAEQGAVAGQRVLIEADHTLEAVCAWFGALRAGVIAVPINPGLTDEELIRVHRHSGSVFVLSNGERELEGVRRVALETLTRAQSLIEVIPPQDGEAIAAIVYTSGTSGQPRGAMLSHRALVAHCESSWTHGITHPGAKVLCCLPLFHMFGLNAVLGAALHAGSTVVLVEGLRDDLPAILRSERVTHLPLTPSALYRLTLAPDIDSACETIELVTSGAAPLPGALATHWQRLTGIPVQQGYGLTEAGPGVATTVGAEWQGPNHVGVPLPGVDLRIGDGSDPIEPGEVWIRGRNLFSGYWPDGAEGPDADGWFATGDIGYQAGEDLFLIDRSREVIIVSGFNVYPAEIEEVLEEHPDVESAAVVGQPDEQTGERVVAFVTGDSVSSSAVLSFASSRLARYKRPSELLVIKAMPRSPNGKIRKTLLRDLLDQTDEDDL</sequence>
<feature type="domain" description="AMP-binding enzyme C-terminal" evidence="2">
    <location>
        <begin position="403"/>
        <end position="475"/>
    </location>
</feature>
<dbReference type="InterPro" id="IPR000873">
    <property type="entry name" value="AMP-dep_synth/lig_dom"/>
</dbReference>
<dbReference type="EMBL" id="CP154795">
    <property type="protein sequence ID" value="XAN06701.1"/>
    <property type="molecule type" value="Genomic_DNA"/>
</dbReference>
<accession>A0ABZ3FKY0</accession>
<dbReference type="Gene3D" id="3.40.50.12780">
    <property type="entry name" value="N-terminal domain of ligase-like"/>
    <property type="match status" value="1"/>
</dbReference>
<dbReference type="Pfam" id="PF13193">
    <property type="entry name" value="AMP-binding_C"/>
    <property type="match status" value="1"/>
</dbReference>
<evidence type="ECO:0000313" key="4">
    <source>
        <dbReference type="Proteomes" id="UP001442841"/>
    </source>
</evidence>
<organism evidence="3 4">
    <name type="scientific">Ammonicoccus fulvus</name>
    <dbReference type="NCBI Taxonomy" id="3138240"/>
    <lineage>
        <taxon>Bacteria</taxon>
        <taxon>Bacillati</taxon>
        <taxon>Actinomycetota</taxon>
        <taxon>Actinomycetes</taxon>
        <taxon>Propionibacteriales</taxon>
        <taxon>Propionibacteriaceae</taxon>
        <taxon>Ammonicoccus</taxon>
    </lineage>
</organism>
<evidence type="ECO:0000259" key="2">
    <source>
        <dbReference type="Pfam" id="PF13193"/>
    </source>
</evidence>
<dbReference type="Gene3D" id="3.30.300.30">
    <property type="match status" value="1"/>
</dbReference>
<dbReference type="PROSITE" id="PS00455">
    <property type="entry name" value="AMP_BINDING"/>
    <property type="match status" value="1"/>
</dbReference>
<dbReference type="Proteomes" id="UP001442841">
    <property type="component" value="Chromosome"/>
</dbReference>
<dbReference type="Pfam" id="PF00501">
    <property type="entry name" value="AMP-binding"/>
    <property type="match status" value="1"/>
</dbReference>
<dbReference type="SUPFAM" id="SSF56801">
    <property type="entry name" value="Acetyl-CoA synthetase-like"/>
    <property type="match status" value="1"/>
</dbReference>
<proteinExistence type="predicted"/>
<evidence type="ECO:0000259" key="1">
    <source>
        <dbReference type="Pfam" id="PF00501"/>
    </source>
</evidence>
<dbReference type="InterPro" id="IPR045851">
    <property type="entry name" value="AMP-bd_C_sf"/>
</dbReference>